<protein>
    <submittedName>
        <fullName evidence="1">Uncharacterized protein</fullName>
    </submittedName>
</protein>
<name>A0A4R4INE7_9GAMM</name>
<evidence type="ECO:0000313" key="1">
    <source>
        <dbReference type="EMBL" id="TDB42097.1"/>
    </source>
</evidence>
<gene>
    <name evidence="1" type="ORF">C5467_24080</name>
</gene>
<dbReference type="EMBL" id="PUJY01000115">
    <property type="protein sequence ID" value="TDB42097.1"/>
    <property type="molecule type" value="Genomic_DNA"/>
</dbReference>
<dbReference type="RefSeq" id="WP_132356453.1">
    <property type="nucleotide sequence ID" value="NZ_CAWOJO010000115.1"/>
</dbReference>
<dbReference type="AlphaFoldDB" id="A0A4R4INE7"/>
<sequence>MNSTEKCKRLSELFSLLKDVIKNEGDNEWLIDINDFIIMLTPPYYGGIEDANASLKRVSDSYKTMGRGNGSFSDYFIWREDFEERMKANEKFDDVKKEIWHILDNL</sequence>
<organism evidence="1 2">
    <name type="scientific">Photorhabdus khanii subsp. guanajuatensis</name>
    <dbReference type="NCBI Taxonomy" id="2100166"/>
    <lineage>
        <taxon>Bacteria</taxon>
        <taxon>Pseudomonadati</taxon>
        <taxon>Pseudomonadota</taxon>
        <taxon>Gammaproteobacteria</taxon>
        <taxon>Enterobacterales</taxon>
        <taxon>Morganellaceae</taxon>
        <taxon>Photorhabdus</taxon>
    </lineage>
</organism>
<comment type="caution">
    <text evidence="1">The sequence shown here is derived from an EMBL/GenBank/DDBJ whole genome shotgun (WGS) entry which is preliminary data.</text>
</comment>
<accession>A0A4R4INE7</accession>
<evidence type="ECO:0000313" key="2">
    <source>
        <dbReference type="Proteomes" id="UP000295598"/>
    </source>
</evidence>
<reference evidence="1 2" key="1">
    <citation type="journal article" date="2019" name="Int. J. Syst. Evol. Microbiol.">
        <title>Photorhabdus khanii subsp. guanajuatensis subsp. nov., isolated from Heterorhabditis atacamensis, and Photorhabdus luminescens subsp. mexicana subsp. nov., isolated from Heterorhabditis mexicana entomopathogenic nematodes.</title>
        <authorList>
            <person name="Machado R.A.R."/>
            <person name="Bruno P."/>
            <person name="Arce C.C.M."/>
            <person name="Liechti N."/>
            <person name="Kohler A."/>
            <person name="Bernal J."/>
            <person name="Bruggmann R."/>
            <person name="Turlings T.C.J."/>
        </authorList>
    </citation>
    <scope>NUCLEOTIDE SEQUENCE [LARGE SCALE GENOMIC DNA]</scope>
    <source>
        <strain evidence="1 2">MEX20-17</strain>
    </source>
</reference>
<dbReference type="Proteomes" id="UP000295598">
    <property type="component" value="Unassembled WGS sequence"/>
</dbReference>
<proteinExistence type="predicted"/>